<dbReference type="Pfam" id="PF00149">
    <property type="entry name" value="Metallophos"/>
    <property type="match status" value="1"/>
</dbReference>
<dbReference type="GO" id="GO:0016787">
    <property type="term" value="F:hydrolase activity"/>
    <property type="evidence" value="ECO:0007669"/>
    <property type="project" value="InterPro"/>
</dbReference>
<feature type="domain" description="Ferritin-like diiron" evidence="4">
    <location>
        <begin position="250"/>
        <end position="380"/>
    </location>
</feature>
<dbReference type="EMBL" id="JADIML010000246">
    <property type="protein sequence ID" value="MBO8464012.1"/>
    <property type="molecule type" value="Genomic_DNA"/>
</dbReference>
<dbReference type="InterPro" id="IPR009078">
    <property type="entry name" value="Ferritin-like_SF"/>
</dbReference>
<protein>
    <submittedName>
        <fullName evidence="5">Metallophosphoesterase</fullName>
    </submittedName>
</protein>
<dbReference type="PANTHER" id="PTHR33746">
    <property type="entry name" value="RUBRERYTHRIN"/>
    <property type="match status" value="1"/>
</dbReference>
<dbReference type="Gene3D" id="2.20.28.10">
    <property type="match status" value="1"/>
</dbReference>
<name>A0A9D9N8C9_9FIRM</name>
<dbReference type="InterPro" id="IPR004843">
    <property type="entry name" value="Calcineurin-like_PHP"/>
</dbReference>
<evidence type="ECO:0000313" key="5">
    <source>
        <dbReference type="EMBL" id="MBO8464012.1"/>
    </source>
</evidence>
<dbReference type="SUPFAM" id="SSF56300">
    <property type="entry name" value="Metallo-dependent phosphatases"/>
    <property type="match status" value="1"/>
</dbReference>
<dbReference type="InterPro" id="IPR012347">
    <property type="entry name" value="Ferritin-like"/>
</dbReference>
<dbReference type="PROSITE" id="PS50905">
    <property type="entry name" value="FERRITIN_LIKE"/>
    <property type="match status" value="1"/>
</dbReference>
<dbReference type="InterPro" id="IPR052753">
    <property type="entry name" value="Rbr2/Nigerythrin"/>
</dbReference>
<evidence type="ECO:0000256" key="3">
    <source>
        <dbReference type="ARBA" id="ARBA00022982"/>
    </source>
</evidence>
<evidence type="ECO:0000259" key="4">
    <source>
        <dbReference type="PROSITE" id="PS50905"/>
    </source>
</evidence>
<dbReference type="Proteomes" id="UP000823618">
    <property type="component" value="Unassembled WGS sequence"/>
</dbReference>
<dbReference type="InterPro" id="IPR003251">
    <property type="entry name" value="Rr_diiron-bd_dom"/>
</dbReference>
<sequence>MKKIQKIEDEIIYVNGATTFSVIGDPGCEGLGTYNMKVYAGALEASANSDFTLVVGDMVPDGKKHYYEEIQEITEAIAKKPLYVLRGNHDTGDYEQYFGRHNYAILTDDFAVIAIDNAMRTFEEEGLSLVQRVLAMEQVKQVVISFHIPVPNHFIQNCVSEEEFIRLKEAYEPWKEKVKYLLCGHVHSCFVDEVDGIPLICTGGGGAMIEDVSKEIRACDINHHIVSFFMEDGVLKYNIQDIHENGYMRERKDGILKEKLEEAIHSEMMAHLRYLTFADRAKKRGMSKIANLFEALAESEYRHARSFYSVLEQPSAFLESIETFIPEEEFEYDQLYRMMKEYCESHKAPLAEQAYEGARYAEKVHADLLKEAKNVEEFQHDTIYVCSVCGFVMTKDDAIDRCKVCGAPVRQFKVYEVEEDVAE</sequence>
<gene>
    <name evidence="5" type="ORF">IAC13_08785</name>
</gene>
<accession>A0A9D9N8C9</accession>
<dbReference type="Gene3D" id="3.60.21.10">
    <property type="match status" value="1"/>
</dbReference>
<dbReference type="SUPFAM" id="SSF47240">
    <property type="entry name" value="Ferritin-like"/>
    <property type="match status" value="1"/>
</dbReference>
<dbReference type="InterPro" id="IPR009040">
    <property type="entry name" value="Ferritin-like_diiron"/>
</dbReference>
<dbReference type="PANTHER" id="PTHR33746:SF4">
    <property type="entry name" value="RUBRERYTHRIN"/>
    <property type="match status" value="1"/>
</dbReference>
<keyword evidence="3" id="KW-0249">Electron transport</keyword>
<dbReference type="GO" id="GO:0046872">
    <property type="term" value="F:metal ion binding"/>
    <property type="evidence" value="ECO:0007669"/>
    <property type="project" value="InterPro"/>
</dbReference>
<dbReference type="Pfam" id="PF02915">
    <property type="entry name" value="Rubrerythrin"/>
    <property type="match status" value="1"/>
</dbReference>
<proteinExistence type="predicted"/>
<dbReference type="InterPro" id="IPR029052">
    <property type="entry name" value="Metallo-depent_PP-like"/>
</dbReference>
<evidence type="ECO:0000256" key="2">
    <source>
        <dbReference type="ARBA" id="ARBA00022448"/>
    </source>
</evidence>
<keyword evidence="2" id="KW-0813">Transport</keyword>
<dbReference type="Pfam" id="PF21349">
    <property type="entry name" value="RUBY_RBDX"/>
    <property type="match status" value="1"/>
</dbReference>
<evidence type="ECO:0000256" key="1">
    <source>
        <dbReference type="ARBA" id="ARBA00001965"/>
    </source>
</evidence>
<reference evidence="5" key="2">
    <citation type="journal article" date="2021" name="PeerJ">
        <title>Extensive microbial diversity within the chicken gut microbiome revealed by metagenomics and culture.</title>
        <authorList>
            <person name="Gilroy R."/>
            <person name="Ravi A."/>
            <person name="Getino M."/>
            <person name="Pursley I."/>
            <person name="Horton D.L."/>
            <person name="Alikhan N.F."/>
            <person name="Baker D."/>
            <person name="Gharbi K."/>
            <person name="Hall N."/>
            <person name="Watson M."/>
            <person name="Adriaenssens E.M."/>
            <person name="Foster-Nyarko E."/>
            <person name="Jarju S."/>
            <person name="Secka A."/>
            <person name="Antonio M."/>
            <person name="Oren A."/>
            <person name="Chaudhuri R.R."/>
            <person name="La Ragione R."/>
            <person name="Hildebrand F."/>
            <person name="Pallen M.J."/>
        </authorList>
    </citation>
    <scope>NUCLEOTIDE SEQUENCE</scope>
    <source>
        <strain evidence="5">E3-2379</strain>
    </source>
</reference>
<comment type="cofactor">
    <cofactor evidence="1">
        <name>Fe(3+)</name>
        <dbReference type="ChEBI" id="CHEBI:29034"/>
    </cofactor>
</comment>
<dbReference type="InterPro" id="IPR048574">
    <property type="entry name" value="RUBY_RBDX"/>
</dbReference>
<dbReference type="GO" id="GO:0016491">
    <property type="term" value="F:oxidoreductase activity"/>
    <property type="evidence" value="ECO:0007669"/>
    <property type="project" value="InterPro"/>
</dbReference>
<comment type="caution">
    <text evidence="5">The sequence shown here is derived from an EMBL/GenBank/DDBJ whole genome shotgun (WGS) entry which is preliminary data.</text>
</comment>
<organism evidence="5 6">
    <name type="scientific">Candidatus Scybalomonas excrementavium</name>
    <dbReference type="NCBI Taxonomy" id="2840943"/>
    <lineage>
        <taxon>Bacteria</taxon>
        <taxon>Bacillati</taxon>
        <taxon>Bacillota</taxon>
        <taxon>Clostridia</taxon>
        <taxon>Lachnospirales</taxon>
        <taxon>Lachnospiraceae</taxon>
        <taxon>Lachnospiraceae incertae sedis</taxon>
        <taxon>Candidatus Scybalomonas</taxon>
    </lineage>
</organism>
<dbReference type="SUPFAM" id="SSF57802">
    <property type="entry name" value="Rubredoxin-like"/>
    <property type="match status" value="1"/>
</dbReference>
<dbReference type="Gene3D" id="1.20.1260.10">
    <property type="match status" value="1"/>
</dbReference>
<reference evidence="5" key="1">
    <citation type="submission" date="2020-10" db="EMBL/GenBank/DDBJ databases">
        <authorList>
            <person name="Gilroy R."/>
        </authorList>
    </citation>
    <scope>NUCLEOTIDE SEQUENCE</scope>
    <source>
        <strain evidence="5">E3-2379</strain>
    </source>
</reference>
<evidence type="ECO:0000313" key="6">
    <source>
        <dbReference type="Proteomes" id="UP000823618"/>
    </source>
</evidence>
<dbReference type="AlphaFoldDB" id="A0A9D9N8C9"/>